<keyword evidence="16 20" id="KW-0131">Cell cycle</keyword>
<dbReference type="Proteomes" id="UP000242793">
    <property type="component" value="Chromosome"/>
</dbReference>
<evidence type="ECO:0000313" key="23">
    <source>
        <dbReference type="Proteomes" id="UP000242793"/>
    </source>
</evidence>
<keyword evidence="11 20" id="KW-0274">FAD</keyword>
<dbReference type="GO" id="GO:0071555">
    <property type="term" value="P:cell wall organization"/>
    <property type="evidence" value="ECO:0007669"/>
    <property type="project" value="UniProtKB-KW"/>
</dbReference>
<evidence type="ECO:0000256" key="18">
    <source>
        <dbReference type="ARBA" id="ARBA00031026"/>
    </source>
</evidence>
<dbReference type="NCBIfam" id="TIGR00179">
    <property type="entry name" value="murB"/>
    <property type="match status" value="1"/>
</dbReference>
<organism evidence="22 23">
    <name type="scientific">Candidatus Riesia pediculischaeffi</name>
    <dbReference type="NCBI Taxonomy" id="428411"/>
    <lineage>
        <taxon>Bacteria</taxon>
        <taxon>Pseudomonadati</taxon>
        <taxon>Pseudomonadota</taxon>
        <taxon>Gammaproteobacteria</taxon>
        <taxon>Enterobacterales</taxon>
        <taxon>Enterobacteriaceae</taxon>
        <taxon>Candidatus Riesia</taxon>
    </lineage>
</organism>
<evidence type="ECO:0000313" key="22">
    <source>
        <dbReference type="EMBL" id="ARC53236.1"/>
    </source>
</evidence>
<proteinExistence type="inferred from homology"/>
<dbReference type="AlphaFoldDB" id="A0A1V0HK85"/>
<feature type="domain" description="FAD-binding PCMH-type" evidence="21">
    <location>
        <begin position="9"/>
        <end position="179"/>
    </location>
</feature>
<feature type="active site" evidence="20">
    <location>
        <position position="155"/>
    </location>
</feature>
<accession>A0A1V0HK85</accession>
<comment type="similarity">
    <text evidence="5 20">Belongs to the MurB family.</text>
</comment>
<gene>
    <name evidence="20" type="primary">murB</name>
    <name evidence="22" type="ORF">AOQ87_00800</name>
</gene>
<feature type="active site" description="Proton donor" evidence="20">
    <location>
        <position position="225"/>
    </location>
</feature>
<evidence type="ECO:0000256" key="4">
    <source>
        <dbReference type="ARBA" id="ARBA00004752"/>
    </source>
</evidence>
<sequence length="331" mass="38247">MKIYTTFGISAKAKLVYKFDSIDQLKLIWNLAKNKSYPFLVLGNRSKTIFIDKFSGIIALNHIKALKIKECKDHHLIYVGSGNNWSDLVKMLLNMEIYGLENLSFIPGSVGAAAIQNMGAYGIEFKDICEYVDTIDLSDGKIKRFYKEECQFKYRESIFKDIKYKKFVVVSVCLKVSKIWKPILRHEKLMRQFQNNVKIKDIINFIFKERSQRIPNPSVFGNVGSFFKNPTVSQEISGKIKKKFPEYRPSYFIVKNKVHAGWLIKRCKLQGKKIGGTEVYRNNPSILINHGYSIGKDVMRLSRYIICKVFKKFGISLEKEAILVGKYGEIN</sequence>
<evidence type="ECO:0000256" key="15">
    <source>
        <dbReference type="ARBA" id="ARBA00023002"/>
    </source>
</evidence>
<evidence type="ECO:0000256" key="17">
    <source>
        <dbReference type="ARBA" id="ARBA00023316"/>
    </source>
</evidence>
<keyword evidence="23" id="KW-1185">Reference proteome</keyword>
<keyword evidence="14 20" id="KW-0573">Peptidoglycan synthesis</keyword>
<keyword evidence="13 20" id="KW-0133">Cell shape</keyword>
<keyword evidence="8 20" id="KW-0963">Cytoplasm</keyword>
<comment type="catalytic activity">
    <reaction evidence="19 20">
        <text>UDP-N-acetyl-alpha-D-muramate + NADP(+) = UDP-N-acetyl-3-O-(1-carboxyvinyl)-alpha-D-glucosamine + NADPH + H(+)</text>
        <dbReference type="Rhea" id="RHEA:12248"/>
        <dbReference type="ChEBI" id="CHEBI:15378"/>
        <dbReference type="ChEBI" id="CHEBI:57783"/>
        <dbReference type="ChEBI" id="CHEBI:58349"/>
        <dbReference type="ChEBI" id="CHEBI:68483"/>
        <dbReference type="ChEBI" id="CHEBI:70757"/>
        <dbReference type="EC" id="1.3.1.98"/>
    </reaction>
</comment>
<dbReference type="InterPro" id="IPR003170">
    <property type="entry name" value="MurB"/>
</dbReference>
<dbReference type="Gene3D" id="3.30.43.10">
    <property type="entry name" value="Uridine Diphospho-n-acetylenolpyruvylglucosamine Reductase, domain 2"/>
    <property type="match status" value="1"/>
</dbReference>
<evidence type="ECO:0000256" key="16">
    <source>
        <dbReference type="ARBA" id="ARBA00023306"/>
    </source>
</evidence>
<evidence type="ECO:0000256" key="9">
    <source>
        <dbReference type="ARBA" id="ARBA00022618"/>
    </source>
</evidence>
<reference evidence="22 23" key="1">
    <citation type="submission" date="2015-10" db="EMBL/GenBank/DDBJ databases">
        <title>Survey of human and primate louse endosymbionts.</title>
        <authorList>
            <person name="Boyd B.M."/>
        </authorList>
    </citation>
    <scope>NUCLEOTIDE SEQUENCE [LARGE SCALE GENOMIC DNA]</scope>
    <source>
        <strain evidence="22 23">PTSK</strain>
    </source>
</reference>
<dbReference type="EMBL" id="CP012839">
    <property type="protein sequence ID" value="ARC53236.1"/>
    <property type="molecule type" value="Genomic_DNA"/>
</dbReference>
<evidence type="ECO:0000256" key="2">
    <source>
        <dbReference type="ARBA" id="ARBA00003921"/>
    </source>
</evidence>
<evidence type="ECO:0000256" key="13">
    <source>
        <dbReference type="ARBA" id="ARBA00022960"/>
    </source>
</evidence>
<dbReference type="GO" id="GO:0009252">
    <property type="term" value="P:peptidoglycan biosynthetic process"/>
    <property type="evidence" value="ECO:0007669"/>
    <property type="project" value="UniProtKB-UniRule"/>
</dbReference>
<evidence type="ECO:0000256" key="6">
    <source>
        <dbReference type="ARBA" id="ARBA00012518"/>
    </source>
</evidence>
<dbReference type="PANTHER" id="PTHR21071">
    <property type="entry name" value="UDP-N-ACETYLENOLPYRUVOYLGLUCOSAMINE REDUCTASE"/>
    <property type="match status" value="1"/>
</dbReference>
<dbReference type="GO" id="GO:0008762">
    <property type="term" value="F:UDP-N-acetylmuramate dehydrogenase activity"/>
    <property type="evidence" value="ECO:0007669"/>
    <property type="project" value="UniProtKB-UniRule"/>
</dbReference>
<keyword evidence="17 20" id="KW-0961">Cell wall biogenesis/degradation</keyword>
<comment type="subcellular location">
    <subcellularLocation>
        <location evidence="3 20">Cytoplasm</location>
    </subcellularLocation>
</comment>
<keyword evidence="10 20" id="KW-0285">Flavoprotein</keyword>
<keyword evidence="9 20" id="KW-0132">Cell division</keyword>
<evidence type="ECO:0000256" key="10">
    <source>
        <dbReference type="ARBA" id="ARBA00022630"/>
    </source>
</evidence>
<evidence type="ECO:0000256" key="8">
    <source>
        <dbReference type="ARBA" id="ARBA00022490"/>
    </source>
</evidence>
<evidence type="ECO:0000256" key="1">
    <source>
        <dbReference type="ARBA" id="ARBA00001974"/>
    </source>
</evidence>
<dbReference type="NCBIfam" id="NF000755">
    <property type="entry name" value="PRK00046.1"/>
    <property type="match status" value="1"/>
</dbReference>
<evidence type="ECO:0000256" key="3">
    <source>
        <dbReference type="ARBA" id="ARBA00004496"/>
    </source>
</evidence>
<evidence type="ECO:0000256" key="5">
    <source>
        <dbReference type="ARBA" id="ARBA00010485"/>
    </source>
</evidence>
<feature type="active site" evidence="20">
    <location>
        <position position="320"/>
    </location>
</feature>
<evidence type="ECO:0000256" key="14">
    <source>
        <dbReference type="ARBA" id="ARBA00022984"/>
    </source>
</evidence>
<name>A0A1V0HK85_9ENTR</name>
<dbReference type="STRING" id="428411.AOQ87_00800"/>
<dbReference type="RefSeq" id="WP_080626490.1">
    <property type="nucleotide sequence ID" value="NZ_CP012839.1"/>
</dbReference>
<evidence type="ECO:0000256" key="19">
    <source>
        <dbReference type="ARBA" id="ARBA00048914"/>
    </source>
</evidence>
<comment type="cofactor">
    <cofactor evidence="1 20">
        <name>FAD</name>
        <dbReference type="ChEBI" id="CHEBI:57692"/>
    </cofactor>
</comment>
<dbReference type="InterPro" id="IPR016167">
    <property type="entry name" value="FAD-bd_PCMH_sub1"/>
</dbReference>
<dbReference type="GO" id="GO:0071949">
    <property type="term" value="F:FAD binding"/>
    <property type="evidence" value="ECO:0007669"/>
    <property type="project" value="InterPro"/>
</dbReference>
<dbReference type="SUPFAM" id="SSF56194">
    <property type="entry name" value="Uridine diphospho-N-Acetylenolpyruvylglucosamine reductase, MurB, C-terminal domain"/>
    <property type="match status" value="1"/>
</dbReference>
<dbReference type="PANTHER" id="PTHR21071:SF4">
    <property type="entry name" value="UDP-N-ACETYLENOLPYRUVOYLGLUCOSAMINE REDUCTASE"/>
    <property type="match status" value="1"/>
</dbReference>
<dbReference type="InterPro" id="IPR016169">
    <property type="entry name" value="FAD-bd_PCMH_sub2"/>
</dbReference>
<dbReference type="InterPro" id="IPR036635">
    <property type="entry name" value="MurB_C_sf"/>
</dbReference>
<dbReference type="HAMAP" id="MF_00037">
    <property type="entry name" value="MurB"/>
    <property type="match status" value="1"/>
</dbReference>
<keyword evidence="15 20" id="KW-0560">Oxidoreductase</keyword>
<dbReference type="GO" id="GO:0051301">
    <property type="term" value="P:cell division"/>
    <property type="evidence" value="ECO:0007669"/>
    <property type="project" value="UniProtKB-KW"/>
</dbReference>
<evidence type="ECO:0000256" key="7">
    <source>
        <dbReference type="ARBA" id="ARBA00015188"/>
    </source>
</evidence>
<protein>
    <recommendedName>
        <fullName evidence="7 20">UDP-N-acetylenolpyruvoylglucosamine reductase</fullName>
        <ecNumber evidence="6 20">1.3.1.98</ecNumber>
    </recommendedName>
    <alternativeName>
        <fullName evidence="18 20">UDP-N-acetylmuramate dehydrogenase</fullName>
    </alternativeName>
</protein>
<comment type="pathway">
    <text evidence="4 20">Cell wall biogenesis; peptidoglycan biosynthesis.</text>
</comment>
<dbReference type="InterPro" id="IPR011601">
    <property type="entry name" value="MurB_C"/>
</dbReference>
<dbReference type="UniPathway" id="UPA00219"/>
<evidence type="ECO:0000256" key="11">
    <source>
        <dbReference type="ARBA" id="ARBA00022827"/>
    </source>
</evidence>
<comment type="function">
    <text evidence="2 20">Cell wall formation.</text>
</comment>
<dbReference type="KEGG" id="rped:AOQ87_00800"/>
<dbReference type="GO" id="GO:0008360">
    <property type="term" value="P:regulation of cell shape"/>
    <property type="evidence" value="ECO:0007669"/>
    <property type="project" value="UniProtKB-KW"/>
</dbReference>
<dbReference type="GO" id="GO:0005829">
    <property type="term" value="C:cytosol"/>
    <property type="evidence" value="ECO:0007669"/>
    <property type="project" value="TreeGrafter"/>
</dbReference>
<keyword evidence="12 20" id="KW-0521">NADP</keyword>
<dbReference type="Gene3D" id="3.90.78.10">
    <property type="entry name" value="UDP-N-acetylenolpyruvoylglucosamine reductase, C-terminal domain"/>
    <property type="match status" value="1"/>
</dbReference>
<dbReference type="Pfam" id="PF01565">
    <property type="entry name" value="FAD_binding_4"/>
    <property type="match status" value="1"/>
</dbReference>
<dbReference type="PROSITE" id="PS51387">
    <property type="entry name" value="FAD_PCMH"/>
    <property type="match status" value="1"/>
</dbReference>
<dbReference type="Gene3D" id="3.30.465.10">
    <property type="match status" value="1"/>
</dbReference>
<dbReference type="InterPro" id="IPR006094">
    <property type="entry name" value="Oxid_FAD_bind_N"/>
</dbReference>
<evidence type="ECO:0000256" key="12">
    <source>
        <dbReference type="ARBA" id="ARBA00022857"/>
    </source>
</evidence>
<evidence type="ECO:0000259" key="21">
    <source>
        <dbReference type="PROSITE" id="PS51387"/>
    </source>
</evidence>
<dbReference type="InterPro" id="IPR036318">
    <property type="entry name" value="FAD-bd_PCMH-like_sf"/>
</dbReference>
<dbReference type="InterPro" id="IPR016166">
    <property type="entry name" value="FAD-bd_PCMH"/>
</dbReference>
<dbReference type="EC" id="1.3.1.98" evidence="6 20"/>
<dbReference type="SUPFAM" id="SSF56176">
    <property type="entry name" value="FAD-binding/transporter-associated domain-like"/>
    <property type="match status" value="1"/>
</dbReference>
<evidence type="ECO:0000256" key="20">
    <source>
        <dbReference type="HAMAP-Rule" id="MF_00037"/>
    </source>
</evidence>
<dbReference type="Pfam" id="PF02873">
    <property type="entry name" value="MurB_C"/>
    <property type="match status" value="1"/>
</dbReference>